<feature type="compositionally biased region" description="Polar residues" evidence="1">
    <location>
        <begin position="32"/>
        <end position="42"/>
    </location>
</feature>
<dbReference type="AlphaFoldDB" id="A0A4Y1R5X3"/>
<proteinExistence type="predicted"/>
<dbReference type="EMBL" id="AP019299">
    <property type="protein sequence ID" value="BBG99501.1"/>
    <property type="molecule type" value="Genomic_DNA"/>
</dbReference>
<organism evidence="2">
    <name type="scientific">Prunus dulcis</name>
    <name type="common">Almond</name>
    <name type="synonym">Amygdalus dulcis</name>
    <dbReference type="NCBI Taxonomy" id="3755"/>
    <lineage>
        <taxon>Eukaryota</taxon>
        <taxon>Viridiplantae</taxon>
        <taxon>Streptophyta</taxon>
        <taxon>Embryophyta</taxon>
        <taxon>Tracheophyta</taxon>
        <taxon>Spermatophyta</taxon>
        <taxon>Magnoliopsida</taxon>
        <taxon>eudicotyledons</taxon>
        <taxon>Gunneridae</taxon>
        <taxon>Pentapetalae</taxon>
        <taxon>rosids</taxon>
        <taxon>fabids</taxon>
        <taxon>Rosales</taxon>
        <taxon>Rosaceae</taxon>
        <taxon>Amygdaloideae</taxon>
        <taxon>Amygdaleae</taxon>
        <taxon>Prunus</taxon>
    </lineage>
</organism>
<reference evidence="2" key="1">
    <citation type="journal article" date="2019" name="Science">
        <title>Mutation of a bHLH transcription factor allowed almond domestication.</title>
        <authorList>
            <person name="Sanchez-Perez R."/>
            <person name="Pavan S."/>
            <person name="Mazzeo R."/>
            <person name="Moldovan C."/>
            <person name="Aiese Cigliano R."/>
            <person name="Del Cueto J."/>
            <person name="Ricciardi F."/>
            <person name="Lotti C."/>
            <person name="Ricciardi L."/>
            <person name="Dicenta F."/>
            <person name="Lopez-Marques R.L."/>
            <person name="Lindberg Moller B."/>
        </authorList>
    </citation>
    <scope>NUCLEOTIDE SEQUENCE</scope>
</reference>
<name>A0A4Y1R5X3_PRUDU</name>
<accession>A0A4Y1R5X3</accession>
<evidence type="ECO:0000313" key="2">
    <source>
        <dbReference type="EMBL" id="BBG99501.1"/>
    </source>
</evidence>
<gene>
    <name evidence="2" type="ORF">Prudu_009213</name>
</gene>
<evidence type="ECO:0000256" key="1">
    <source>
        <dbReference type="SAM" id="MobiDB-lite"/>
    </source>
</evidence>
<feature type="region of interest" description="Disordered" evidence="1">
    <location>
        <begin position="24"/>
        <end position="46"/>
    </location>
</feature>
<sequence>MASPRAFTFKCSPSLPFSTKTLMDSKPRTLRSPFSCSTSGSPQREARLRDAVEGAITLQEWQGWGTTSPLPAMVTKIVEDLKALEKDIDAQMSFGGSGGKLQGDFKVQEDKKHRKTYQALGDSEQKLQFFAARQIACRLLGSRGYLCQKDFLRQNNTGKLLWQTNEDGTLNFILIDGTWNNSVSIFSRLKDQATSVWGEADFPCISLATGVSAMHKLRAGLNHHGIVPVQQERLLASSLSYNFFRSSAPLDSINRLRL</sequence>
<protein>
    <submittedName>
        <fullName evidence="2">DTW domain-containing protein</fullName>
    </submittedName>
</protein>